<evidence type="ECO:0000256" key="1">
    <source>
        <dbReference type="SAM" id="MobiDB-lite"/>
    </source>
</evidence>
<accession>A0A2I0V6Y3</accession>
<reference evidence="4 5" key="2">
    <citation type="journal article" date="2017" name="Nature">
        <title>The Apostasia genome and the evolution of orchids.</title>
        <authorList>
            <person name="Zhang G.Q."/>
            <person name="Liu K.W."/>
            <person name="Li Z."/>
            <person name="Lohaus R."/>
            <person name="Hsiao Y.Y."/>
            <person name="Niu S.C."/>
            <person name="Wang J.Y."/>
            <person name="Lin Y.C."/>
            <person name="Xu Q."/>
            <person name="Chen L.J."/>
            <person name="Yoshida K."/>
            <person name="Fujiwara S."/>
            <person name="Wang Z.W."/>
            <person name="Zhang Y.Q."/>
            <person name="Mitsuda N."/>
            <person name="Wang M."/>
            <person name="Liu G.H."/>
            <person name="Pecoraro L."/>
            <person name="Huang H.X."/>
            <person name="Xiao X.J."/>
            <person name="Lin M."/>
            <person name="Wu X.Y."/>
            <person name="Wu W.L."/>
            <person name="Chen Y.Y."/>
            <person name="Chang S.B."/>
            <person name="Sakamoto S."/>
            <person name="Ohme-Takagi M."/>
            <person name="Yagi M."/>
            <person name="Zeng S.J."/>
            <person name="Shen C.Y."/>
            <person name="Yeh C.M."/>
            <person name="Luo Y.B."/>
            <person name="Tsai W.C."/>
            <person name="Van de Peer Y."/>
            <person name="Liu Z.J."/>
        </authorList>
    </citation>
    <scope>NUCLEOTIDE SEQUENCE [LARGE SCALE GENOMIC DNA]</scope>
    <source>
        <tissue evidence="4">The whole plant</tissue>
    </source>
</reference>
<feature type="domain" description="DUF3741" evidence="2">
    <location>
        <begin position="392"/>
        <end position="433"/>
    </location>
</feature>
<feature type="region of interest" description="Disordered" evidence="1">
    <location>
        <begin position="461"/>
        <end position="484"/>
    </location>
</feature>
<proteinExistence type="predicted"/>
<evidence type="ECO:0000259" key="2">
    <source>
        <dbReference type="Pfam" id="PF12552"/>
    </source>
</evidence>
<reference evidence="4 5" key="1">
    <citation type="journal article" date="2016" name="Sci. Rep.">
        <title>The Dendrobium catenatum Lindl. genome sequence provides insights into polysaccharide synthase, floral development and adaptive evolution.</title>
        <authorList>
            <person name="Zhang G.Q."/>
            <person name="Xu Q."/>
            <person name="Bian C."/>
            <person name="Tsai W.C."/>
            <person name="Yeh C.M."/>
            <person name="Liu K.W."/>
            <person name="Yoshida K."/>
            <person name="Zhang L.S."/>
            <person name="Chang S.B."/>
            <person name="Chen F."/>
            <person name="Shi Y."/>
            <person name="Su Y.Y."/>
            <person name="Zhang Y.Q."/>
            <person name="Chen L.J."/>
            <person name="Yin Y."/>
            <person name="Lin M."/>
            <person name="Huang H."/>
            <person name="Deng H."/>
            <person name="Wang Z.W."/>
            <person name="Zhu S.L."/>
            <person name="Zhao X."/>
            <person name="Deng C."/>
            <person name="Niu S.C."/>
            <person name="Huang J."/>
            <person name="Wang M."/>
            <person name="Liu G.H."/>
            <person name="Yang H.J."/>
            <person name="Xiao X.J."/>
            <person name="Hsiao Y.Y."/>
            <person name="Wu W.L."/>
            <person name="Chen Y.Y."/>
            <person name="Mitsuda N."/>
            <person name="Ohme-Takagi M."/>
            <person name="Luo Y.B."/>
            <person name="Van de Peer Y."/>
            <person name="Liu Z.J."/>
        </authorList>
    </citation>
    <scope>NUCLEOTIDE SEQUENCE [LARGE SCALE GENOMIC DNA]</scope>
    <source>
        <tissue evidence="4">The whole plant</tissue>
    </source>
</reference>
<name>A0A2I0V6Y3_9ASPA</name>
<evidence type="ECO:0000313" key="5">
    <source>
        <dbReference type="Proteomes" id="UP000233837"/>
    </source>
</evidence>
<dbReference type="AlphaFoldDB" id="A0A2I0V6Y3"/>
<organism evidence="4 5">
    <name type="scientific">Dendrobium catenatum</name>
    <dbReference type="NCBI Taxonomy" id="906689"/>
    <lineage>
        <taxon>Eukaryota</taxon>
        <taxon>Viridiplantae</taxon>
        <taxon>Streptophyta</taxon>
        <taxon>Embryophyta</taxon>
        <taxon>Tracheophyta</taxon>
        <taxon>Spermatophyta</taxon>
        <taxon>Magnoliopsida</taxon>
        <taxon>Liliopsida</taxon>
        <taxon>Asparagales</taxon>
        <taxon>Orchidaceae</taxon>
        <taxon>Epidendroideae</taxon>
        <taxon>Malaxideae</taxon>
        <taxon>Dendrobiinae</taxon>
        <taxon>Dendrobium</taxon>
    </lineage>
</organism>
<keyword evidence="5" id="KW-1185">Reference proteome</keyword>
<feature type="compositionally biased region" description="Polar residues" evidence="1">
    <location>
        <begin position="532"/>
        <end position="543"/>
    </location>
</feature>
<evidence type="ECO:0000313" key="4">
    <source>
        <dbReference type="EMBL" id="PKU59168.1"/>
    </source>
</evidence>
<evidence type="ECO:0008006" key="6">
    <source>
        <dbReference type="Google" id="ProtNLM"/>
    </source>
</evidence>
<dbReference type="Pfam" id="PF12552">
    <property type="entry name" value="DUF3741"/>
    <property type="match status" value="1"/>
</dbReference>
<dbReference type="InterPro" id="IPR025486">
    <property type="entry name" value="DUF4378"/>
</dbReference>
<feature type="domain" description="DUF4378" evidence="3">
    <location>
        <begin position="929"/>
        <end position="1065"/>
    </location>
</feature>
<protein>
    <recommendedName>
        <fullName evidence="6">DUF4378 domain-containing protein</fullName>
    </recommendedName>
</protein>
<feature type="region of interest" description="Disordered" evidence="1">
    <location>
        <begin position="502"/>
        <end position="548"/>
    </location>
</feature>
<dbReference type="PANTHER" id="PTHR47212">
    <property type="entry name" value="ADHESIN-LIKE PROTEIN, PUTATIVE (DUF3741)-RELATED"/>
    <property type="match status" value="1"/>
</dbReference>
<gene>
    <name evidence="4" type="ORF">MA16_Dca023154</name>
</gene>
<dbReference type="EMBL" id="KZ504148">
    <property type="protein sequence ID" value="PKU59168.1"/>
    <property type="molecule type" value="Genomic_DNA"/>
</dbReference>
<dbReference type="InterPro" id="IPR022212">
    <property type="entry name" value="DUF3741"/>
</dbReference>
<dbReference type="Proteomes" id="UP000233837">
    <property type="component" value="Unassembled WGS sequence"/>
</dbReference>
<evidence type="ECO:0000259" key="3">
    <source>
        <dbReference type="Pfam" id="PF14309"/>
    </source>
</evidence>
<sequence length="1072" mass="121400">MVQVSRPDVHRVGYTFFLFFPPQQIGVLLARFSWPQSSKVVGTSSSSDPSPSRSSGLGIPELIEFQVLSSLEGLVLQEHWLRAPEQAGLKGGPGVVDVELGVQHSSFFSASFSETTSQRWKEKPIPSGVARNLWATKIRPRPLPSFLFIRSSGGFWSLVRVVKQRAEVATEVRSWERKRGVGQRKREQSKDPFESVFNDLQGSKIEELSQDLSRVCEEVMRTAPNRRNLSMIRGSDGFEVDCWEDTTVLSRMPSVKKLMEEEMSKERTSKASGCSIKSNQKITKHHKNNSDNRISNLFDSDYLVLEQFKCGEPVEGSNLIFDLAALMIEFYSASRICSDMFEEIQIDLCGTLRSSGHKKHASLDESDSRLACRQFMLREALEIEAEAFLSRKIDDTKQLVGNGVIHAQEFLDALEILNSNKELFLKLVQDPNSLVFSHVQELLAPKAVEFSELEAFHSLEGSEQLEEEVGNSDQDGKRSSNQMFQKQKQPFLLEQTNNFRGEIASKTRKTSKETSKIVVLKPHLSRKHDDSTQNSPCSSPQSRYSKKHEKVVERTLSHFSFREIKSKLRYIVGESRGEHNLISKGSNSRIPFCSKVSTDRYSMPSTESSKTNVTSKIDCSSENICRSSPSHSKVDEESKVKEWQPKTEVETTQCKIQGLSLVTLFRMESLNDEAEKRYSEMTGTEYRTNNLTNTDLCKSSEKMISPSDCNLLTLQLIDGTSANLNSVPSLKDTPCLSSDLDVKMSVINAEAAMDKAIVKEEAFDREQTGTNGREENVEIEQVKSVHINPAVNCNNLYIPDDSSCESCTDGCSTSSEQGTPNEKPRILIPTASISPNTLIINQIESSEFISEKTERPSPVSVLEPFFLEDDGSPDHPSIKFDSFTTDELKRPLQPIHLNFHEDSTVVINTSDCLVAHQRTCSYDMEIMTKYVRNMLEAYSFDSEMSPERWPSSDLLLHPSHLGEIKSLQSTYPEDPNLLLDCVNEVLLEIKERRFQICPWVPILKEFIIQEVCKAIKRFLSSQVQYTINEIIMKDMGSAMWNEHRLEMECICAEMGWNIFEGLMEETIFEMFW</sequence>
<dbReference type="Pfam" id="PF14309">
    <property type="entry name" value="DUF4378"/>
    <property type="match status" value="1"/>
</dbReference>
<dbReference type="PANTHER" id="PTHR47212:SF4">
    <property type="entry name" value="ADHESIN-LIKE PROTEIN, PUTATIVE (DUF3741)-RELATED"/>
    <property type="match status" value="1"/>
</dbReference>